<feature type="domain" description="Expansin-like EG45" evidence="8">
    <location>
        <begin position="81"/>
        <end position="195"/>
    </location>
</feature>
<dbReference type="PROSITE" id="PS50843">
    <property type="entry name" value="EXPANSIN_CBD"/>
    <property type="match status" value="1"/>
</dbReference>
<dbReference type="Gene3D" id="2.40.40.10">
    <property type="entry name" value="RlpA-like domain"/>
    <property type="match status" value="1"/>
</dbReference>
<evidence type="ECO:0000256" key="5">
    <source>
        <dbReference type="ARBA" id="ARBA00023136"/>
    </source>
</evidence>
<keyword evidence="11" id="KW-1185">Reference proteome</keyword>
<dbReference type="OrthoDB" id="5823761at2759"/>
<keyword evidence="3 7" id="KW-0964">Secreted</keyword>
<evidence type="ECO:0000259" key="8">
    <source>
        <dbReference type="PROSITE" id="PS50842"/>
    </source>
</evidence>
<comment type="caution">
    <text evidence="10">The sequence shown here is derived from an EMBL/GenBank/DDBJ whole genome shotgun (WGS) entry which is preliminary data.</text>
</comment>
<comment type="similarity">
    <text evidence="1 7">Belongs to the expansin family. Expansin A subfamily.</text>
</comment>
<evidence type="ECO:0000259" key="9">
    <source>
        <dbReference type="PROSITE" id="PS50843"/>
    </source>
</evidence>
<dbReference type="SMART" id="SM00837">
    <property type="entry name" value="DPBB_1"/>
    <property type="match status" value="1"/>
</dbReference>
<accession>A0A5J9U5Q7</accession>
<keyword evidence="2 7" id="KW-0134">Cell wall</keyword>
<reference evidence="10 11" key="1">
    <citation type="journal article" date="2019" name="Sci. Rep.">
        <title>A high-quality genome of Eragrostis curvula grass provides insights into Poaceae evolution and supports new strategies to enhance forage quality.</title>
        <authorList>
            <person name="Carballo J."/>
            <person name="Santos B.A.C.M."/>
            <person name="Zappacosta D."/>
            <person name="Garbus I."/>
            <person name="Selva J.P."/>
            <person name="Gallo C.A."/>
            <person name="Diaz A."/>
            <person name="Albertini E."/>
            <person name="Caccamo M."/>
            <person name="Echenique V."/>
        </authorList>
    </citation>
    <scope>NUCLEOTIDE SEQUENCE [LARGE SCALE GENOMIC DNA]</scope>
    <source>
        <strain evidence="11">cv. Victoria</strain>
        <tissue evidence="10">Leaf</tissue>
    </source>
</reference>
<dbReference type="PROSITE" id="PS50842">
    <property type="entry name" value="EXPANSIN_EG45"/>
    <property type="match status" value="1"/>
</dbReference>
<dbReference type="GO" id="GO:0005576">
    <property type="term" value="C:extracellular region"/>
    <property type="evidence" value="ECO:0007669"/>
    <property type="project" value="InterPro"/>
</dbReference>
<evidence type="ECO:0000256" key="4">
    <source>
        <dbReference type="ARBA" id="ARBA00022729"/>
    </source>
</evidence>
<dbReference type="InterPro" id="IPR036908">
    <property type="entry name" value="RlpA-like_sf"/>
</dbReference>
<dbReference type="SUPFAM" id="SSF50685">
    <property type="entry name" value="Barwin-like endoglucanases"/>
    <property type="match status" value="1"/>
</dbReference>
<dbReference type="PRINTS" id="PR01226">
    <property type="entry name" value="EXPANSIN"/>
</dbReference>
<dbReference type="SUPFAM" id="SSF49590">
    <property type="entry name" value="PHL pollen allergen"/>
    <property type="match status" value="1"/>
</dbReference>
<dbReference type="EMBL" id="RWGY01000029">
    <property type="protein sequence ID" value="TVU18481.1"/>
    <property type="molecule type" value="Genomic_DNA"/>
</dbReference>
<dbReference type="InterPro" id="IPR007117">
    <property type="entry name" value="Expansin_CBD"/>
</dbReference>
<evidence type="ECO:0000256" key="1">
    <source>
        <dbReference type="ARBA" id="ARBA00005392"/>
    </source>
</evidence>
<sequence length="289" mass="31495">MARPTAFAVLLTLLCRLASHTVDAQYWWTPATATFYGGPDGSGTMGLFLYLHFCSYLFLSALCPVPMVRLSNQSDGSVSAGGACGYGNLYNSGYGLYNAALSSALFNDGQMCGACYTIVCDTSKTQWCKPGTSVTISATNFCPPNYALPSDNGGWCNPPRRHFDMSQPAWTTIAIYQAGIVPVNYMRVSCKKSGGIRFTINGRSYFELVTVTNVGGSGVVSQMWIKGTSTNWLAMSRNWGANWQSNAYLNGQSLSFMVRADDGRQVTADYVAPSNWYFGGTYSSWVNFY</sequence>
<feature type="non-terminal residue" evidence="10">
    <location>
        <position position="1"/>
    </location>
</feature>
<dbReference type="Gene3D" id="2.60.40.760">
    <property type="entry name" value="Expansin, cellulose-binding-like domain"/>
    <property type="match status" value="1"/>
</dbReference>
<evidence type="ECO:0000313" key="10">
    <source>
        <dbReference type="EMBL" id="TVU18481.1"/>
    </source>
</evidence>
<dbReference type="Pfam" id="PF03330">
    <property type="entry name" value="DPBB_1"/>
    <property type="match status" value="1"/>
</dbReference>
<organism evidence="10 11">
    <name type="scientific">Eragrostis curvula</name>
    <name type="common">weeping love grass</name>
    <dbReference type="NCBI Taxonomy" id="38414"/>
    <lineage>
        <taxon>Eukaryota</taxon>
        <taxon>Viridiplantae</taxon>
        <taxon>Streptophyta</taxon>
        <taxon>Embryophyta</taxon>
        <taxon>Tracheophyta</taxon>
        <taxon>Spermatophyta</taxon>
        <taxon>Magnoliopsida</taxon>
        <taxon>Liliopsida</taxon>
        <taxon>Poales</taxon>
        <taxon>Poaceae</taxon>
        <taxon>PACMAD clade</taxon>
        <taxon>Chloridoideae</taxon>
        <taxon>Eragrostideae</taxon>
        <taxon>Eragrostidinae</taxon>
        <taxon>Eragrostis</taxon>
    </lineage>
</organism>
<name>A0A5J9U5Q7_9POAL</name>
<dbReference type="CDD" id="cd22274">
    <property type="entry name" value="DPBB_EXPA_N"/>
    <property type="match status" value="1"/>
</dbReference>
<gene>
    <name evidence="10" type="ORF">EJB05_34584</name>
</gene>
<dbReference type="GO" id="GO:0016020">
    <property type="term" value="C:membrane"/>
    <property type="evidence" value="ECO:0007669"/>
    <property type="project" value="UniProtKB-SubCell"/>
</dbReference>
<evidence type="ECO:0000256" key="7">
    <source>
        <dbReference type="RuleBase" id="RU365023"/>
    </source>
</evidence>
<protein>
    <recommendedName>
        <fullName evidence="7">Expansin</fullName>
    </recommendedName>
</protein>
<dbReference type="Gramene" id="TVU18481">
    <property type="protein sequence ID" value="TVU18481"/>
    <property type="gene ID" value="EJB05_34584"/>
</dbReference>
<dbReference type="InterPro" id="IPR009009">
    <property type="entry name" value="RlpA-like_DPBB"/>
</dbReference>
<dbReference type="InterPro" id="IPR036749">
    <property type="entry name" value="Expansin_CBD_sf"/>
</dbReference>
<keyword evidence="4 7" id="KW-0732">Signal</keyword>
<dbReference type="Pfam" id="PF01357">
    <property type="entry name" value="Expansin_C"/>
    <property type="match status" value="1"/>
</dbReference>
<keyword evidence="6" id="KW-0325">Glycoprotein</keyword>
<proteinExistence type="inferred from homology"/>
<dbReference type="InterPro" id="IPR007118">
    <property type="entry name" value="Expan_Lol_pI"/>
</dbReference>
<keyword evidence="5" id="KW-0472">Membrane</keyword>
<feature type="chain" id="PRO_5023972527" description="Expansin" evidence="7">
    <location>
        <begin position="25"/>
        <end position="289"/>
    </location>
</feature>
<dbReference type="GO" id="GO:0009664">
    <property type="term" value="P:plant-type cell wall organization"/>
    <property type="evidence" value="ECO:0007669"/>
    <property type="project" value="InterPro"/>
</dbReference>
<dbReference type="Proteomes" id="UP000324897">
    <property type="component" value="Chromosome 7"/>
</dbReference>
<dbReference type="AlphaFoldDB" id="A0A5J9U5Q7"/>
<dbReference type="PANTHER" id="PTHR31867">
    <property type="entry name" value="EXPANSIN-A15"/>
    <property type="match status" value="1"/>
</dbReference>
<keyword evidence="7" id="KW-0961">Cell wall biogenesis/degradation</keyword>
<dbReference type="InterPro" id="IPR007112">
    <property type="entry name" value="Expansin/allergen_DPBB_dom"/>
</dbReference>
<comment type="subcellular location">
    <subcellularLocation>
        <location evidence="7">Secreted</location>
        <location evidence="7">Cell wall</location>
    </subcellularLocation>
    <subcellularLocation>
        <location evidence="7">Membrane</location>
        <topology evidence="7">Peripheral membrane protein</topology>
    </subcellularLocation>
</comment>
<evidence type="ECO:0000256" key="3">
    <source>
        <dbReference type="ARBA" id="ARBA00022525"/>
    </source>
</evidence>
<evidence type="ECO:0000256" key="6">
    <source>
        <dbReference type="ARBA" id="ARBA00023180"/>
    </source>
</evidence>
<evidence type="ECO:0000256" key="2">
    <source>
        <dbReference type="ARBA" id="ARBA00022512"/>
    </source>
</evidence>
<feature type="signal peptide" evidence="7">
    <location>
        <begin position="1"/>
        <end position="24"/>
    </location>
</feature>
<evidence type="ECO:0000313" key="11">
    <source>
        <dbReference type="Proteomes" id="UP000324897"/>
    </source>
</evidence>
<feature type="domain" description="Expansin-like CBD" evidence="9">
    <location>
        <begin position="205"/>
        <end position="284"/>
    </location>
</feature>
<comment type="function">
    <text evidence="7">Causes loosening and extension of plant cell walls by disrupting non-covalent bonding between cellulose microfibrils and matrix glucans. No enzymatic activity has been found.</text>
</comment>
<dbReference type="PRINTS" id="PR01225">
    <property type="entry name" value="EXPANSNFAMLY"/>
</dbReference>
<dbReference type="InterPro" id="IPR002963">
    <property type="entry name" value="Expansin"/>
</dbReference>